<proteinExistence type="predicted"/>
<dbReference type="Pfam" id="PF13478">
    <property type="entry name" value="XdhC_C"/>
    <property type="match status" value="1"/>
</dbReference>
<dbReference type="EMBL" id="FWDO01000008">
    <property type="protein sequence ID" value="SLM20000.1"/>
    <property type="molecule type" value="Genomic_DNA"/>
</dbReference>
<name>A0A3P3XUN2_9SPIR</name>
<dbReference type="PANTHER" id="PTHR30388:SF6">
    <property type="entry name" value="XANTHINE DEHYDROGENASE SUBUNIT A-RELATED"/>
    <property type="match status" value="1"/>
</dbReference>
<accession>A0A3P3XUN2</accession>
<dbReference type="InterPro" id="IPR027051">
    <property type="entry name" value="XdhC_Rossmann_dom"/>
</dbReference>
<evidence type="ECO:0000259" key="1">
    <source>
        <dbReference type="Pfam" id="PF02625"/>
    </source>
</evidence>
<feature type="domain" description="XdhC Rossmann" evidence="2">
    <location>
        <begin position="214"/>
        <end position="363"/>
    </location>
</feature>
<evidence type="ECO:0000259" key="2">
    <source>
        <dbReference type="Pfam" id="PF13478"/>
    </source>
</evidence>
<dbReference type="SUPFAM" id="SSF51735">
    <property type="entry name" value="NAD(P)-binding Rossmann-fold domains"/>
    <property type="match status" value="1"/>
</dbReference>
<dbReference type="AlphaFoldDB" id="A0A3P3XUN2"/>
<gene>
    <name evidence="3" type="ORF">SPIRO4BDMA_80107</name>
</gene>
<evidence type="ECO:0000313" key="3">
    <source>
        <dbReference type="EMBL" id="SLM20000.1"/>
    </source>
</evidence>
<dbReference type="InterPro" id="IPR052698">
    <property type="entry name" value="MoCofactor_Util/Proc"/>
</dbReference>
<reference evidence="3" key="1">
    <citation type="submission" date="2017-02" db="EMBL/GenBank/DDBJ databases">
        <authorList>
            <person name="Regsiter A."/>
            <person name="William W."/>
        </authorList>
    </citation>
    <scope>NUCLEOTIDE SEQUENCE</scope>
    <source>
        <strain evidence="3">BdmA 4</strain>
    </source>
</reference>
<sequence length="388" mass="41093">MNELRTWILGRLDRGETVVLAAVTHTSGSTARGTDALLAMDSKGAMAGTVGGGFSEGQTIDAARQFFVPEGASSHTGQIARDLEFDLTPETNNTQMICGGRLSVHLEKIEPRGSAAQALRACFDHVENGAPCAFATMGTSRGRHYLAVGDEKRILFPQTPAQGEKKVLDALLATLEVARPGFGGAADFALEAGNDPELKAVRVFWLGMAPDPVVYIFGAGHVGVATCDVANLAGFKVVVTDDRPELLTGERFPRASLLRAIESFERPLTPYGKTPAIDIGPQDCALILTRQPDIDKEMLAQLLRTDAGYIGLIGSKTKRAGIFAALRNEGFTDADLSRVHSPIGLAIGARTPEEIAVSIVAEIIAVRAGVLPNSVIPDAETVPKKAAR</sequence>
<protein>
    <submittedName>
        <fullName evidence="3">Putative XshC-Cox1-family protein</fullName>
    </submittedName>
</protein>
<dbReference type="PANTHER" id="PTHR30388">
    <property type="entry name" value="ALDEHYDE OXIDOREDUCTASE MOLYBDENUM COFACTOR ASSEMBLY PROTEIN"/>
    <property type="match status" value="1"/>
</dbReference>
<dbReference type="InterPro" id="IPR036291">
    <property type="entry name" value="NAD(P)-bd_dom_sf"/>
</dbReference>
<dbReference type="Pfam" id="PF02625">
    <property type="entry name" value="XdhC_CoxI"/>
    <property type="match status" value="1"/>
</dbReference>
<dbReference type="Gene3D" id="3.40.50.720">
    <property type="entry name" value="NAD(P)-binding Rossmann-like Domain"/>
    <property type="match status" value="1"/>
</dbReference>
<dbReference type="InterPro" id="IPR003777">
    <property type="entry name" value="XdhC_CoxI"/>
</dbReference>
<feature type="domain" description="XdhC- CoxI" evidence="1">
    <location>
        <begin position="12"/>
        <end position="66"/>
    </location>
</feature>
<organism evidence="3">
    <name type="scientific">uncultured spirochete</name>
    <dbReference type="NCBI Taxonomy" id="156406"/>
    <lineage>
        <taxon>Bacteria</taxon>
        <taxon>Pseudomonadati</taxon>
        <taxon>Spirochaetota</taxon>
        <taxon>Spirochaetia</taxon>
        <taxon>Spirochaetales</taxon>
        <taxon>environmental samples</taxon>
    </lineage>
</organism>